<accession>A0AAU9XI98</accession>
<protein>
    <submittedName>
        <fullName evidence="3">Uncharacterized protein</fullName>
    </submittedName>
</protein>
<evidence type="ECO:0000313" key="4">
    <source>
        <dbReference type="Proteomes" id="UP001159428"/>
    </source>
</evidence>
<dbReference type="Proteomes" id="UP001159428">
    <property type="component" value="Unassembled WGS sequence"/>
</dbReference>
<dbReference type="EMBL" id="CALNXJ010000045">
    <property type="protein sequence ID" value="CAH3149200.1"/>
    <property type="molecule type" value="Genomic_DNA"/>
</dbReference>
<comment type="caution">
    <text evidence="3">The sequence shown here is derived from an EMBL/GenBank/DDBJ whole genome shotgun (WGS) entry which is preliminary data.</text>
</comment>
<organism evidence="3 4">
    <name type="scientific">Pocillopora meandrina</name>
    <dbReference type="NCBI Taxonomy" id="46732"/>
    <lineage>
        <taxon>Eukaryota</taxon>
        <taxon>Metazoa</taxon>
        <taxon>Cnidaria</taxon>
        <taxon>Anthozoa</taxon>
        <taxon>Hexacorallia</taxon>
        <taxon>Scleractinia</taxon>
        <taxon>Astrocoeniina</taxon>
        <taxon>Pocilloporidae</taxon>
        <taxon>Pocillopora</taxon>
    </lineage>
</organism>
<feature type="region of interest" description="Disordered" evidence="2">
    <location>
        <begin position="63"/>
        <end position="107"/>
    </location>
</feature>
<evidence type="ECO:0000256" key="2">
    <source>
        <dbReference type="SAM" id="MobiDB-lite"/>
    </source>
</evidence>
<dbReference type="AlphaFoldDB" id="A0AAU9XI98"/>
<reference evidence="3 4" key="1">
    <citation type="submission" date="2022-05" db="EMBL/GenBank/DDBJ databases">
        <authorList>
            <consortium name="Genoscope - CEA"/>
            <person name="William W."/>
        </authorList>
    </citation>
    <scope>NUCLEOTIDE SEQUENCE [LARGE SCALE GENOMIC DNA]</scope>
</reference>
<feature type="coiled-coil region" evidence="1">
    <location>
        <begin position="8"/>
        <end position="60"/>
    </location>
</feature>
<keyword evidence="4" id="KW-1185">Reference proteome</keyword>
<sequence>KRKQGDLVKHLNEELAKKDERISELLRNYKTQEERYKSSNDKYIAEIRAMEDELKESQERISWRESKLNSSERMSTMTRETPLNGKPTSNVSVSTMTDIEGKEDSERFEEMERKYQEMTFKRNEEIKNLQHSLHQMEENAKSIISIRDGELNQMKLR</sequence>
<feature type="compositionally biased region" description="Polar residues" evidence="2">
    <location>
        <begin position="68"/>
        <end position="97"/>
    </location>
</feature>
<feature type="non-terminal residue" evidence="3">
    <location>
        <position position="1"/>
    </location>
</feature>
<proteinExistence type="predicted"/>
<keyword evidence="1" id="KW-0175">Coiled coil</keyword>
<name>A0AAU9XI98_9CNID</name>
<evidence type="ECO:0000313" key="3">
    <source>
        <dbReference type="EMBL" id="CAH3149200.1"/>
    </source>
</evidence>
<evidence type="ECO:0000256" key="1">
    <source>
        <dbReference type="SAM" id="Coils"/>
    </source>
</evidence>
<gene>
    <name evidence="3" type="ORF">PMEA_00024038</name>
</gene>